<dbReference type="RefSeq" id="WP_184087870.1">
    <property type="nucleotide sequence ID" value="NZ_JACHIJ010000006.1"/>
</dbReference>
<proteinExistence type="predicted"/>
<accession>A0A840N0N0</accession>
<dbReference type="Pfam" id="PF12697">
    <property type="entry name" value="Abhydrolase_6"/>
    <property type="match status" value="1"/>
</dbReference>
<dbReference type="EMBL" id="JACHIJ010000006">
    <property type="protein sequence ID" value="MBB5054049.1"/>
    <property type="molecule type" value="Genomic_DNA"/>
</dbReference>
<dbReference type="InterPro" id="IPR000073">
    <property type="entry name" value="AB_hydrolase_1"/>
</dbReference>
<name>A0A840N0N0_9BRAD</name>
<protein>
    <submittedName>
        <fullName evidence="2">Pimeloyl-ACP methyl ester carboxylesterase</fullName>
    </submittedName>
</protein>
<dbReference type="SUPFAM" id="SSF53474">
    <property type="entry name" value="alpha/beta-Hydrolases"/>
    <property type="match status" value="1"/>
</dbReference>
<dbReference type="PANTHER" id="PTHR46438">
    <property type="entry name" value="ALPHA/BETA-HYDROLASES SUPERFAMILY PROTEIN"/>
    <property type="match status" value="1"/>
</dbReference>
<evidence type="ECO:0000313" key="3">
    <source>
        <dbReference type="Proteomes" id="UP000521227"/>
    </source>
</evidence>
<organism evidence="2 3">
    <name type="scientific">Afipia massiliensis</name>
    <dbReference type="NCBI Taxonomy" id="211460"/>
    <lineage>
        <taxon>Bacteria</taxon>
        <taxon>Pseudomonadati</taxon>
        <taxon>Pseudomonadota</taxon>
        <taxon>Alphaproteobacteria</taxon>
        <taxon>Hyphomicrobiales</taxon>
        <taxon>Nitrobacteraceae</taxon>
        <taxon>Afipia</taxon>
    </lineage>
</organism>
<reference evidence="2 3" key="1">
    <citation type="submission" date="2020-08" db="EMBL/GenBank/DDBJ databases">
        <title>Genomic Encyclopedia of Type Strains, Phase IV (KMG-IV): sequencing the most valuable type-strain genomes for metagenomic binning, comparative biology and taxonomic classification.</title>
        <authorList>
            <person name="Goeker M."/>
        </authorList>
    </citation>
    <scope>NUCLEOTIDE SEQUENCE [LARGE SCALE GENOMIC DNA]</scope>
    <source>
        <strain evidence="2 3">DSM 17498</strain>
    </source>
</reference>
<dbReference type="Proteomes" id="UP000521227">
    <property type="component" value="Unassembled WGS sequence"/>
</dbReference>
<evidence type="ECO:0000259" key="1">
    <source>
        <dbReference type="Pfam" id="PF12697"/>
    </source>
</evidence>
<dbReference type="Gene3D" id="3.40.50.1820">
    <property type="entry name" value="alpha/beta hydrolase"/>
    <property type="match status" value="1"/>
</dbReference>
<dbReference type="AlphaFoldDB" id="A0A840N0N0"/>
<dbReference type="InterPro" id="IPR029058">
    <property type="entry name" value="AB_hydrolase_fold"/>
</dbReference>
<gene>
    <name evidence="2" type="ORF">HNQ36_004051</name>
</gene>
<feature type="domain" description="AB hydrolase-1" evidence="1">
    <location>
        <begin position="66"/>
        <end position="290"/>
    </location>
</feature>
<sequence length="301" mass="33368">MDPSLLDTHPSSPVQSARLSEWARTSRTGVRYVETEAVWFRVREGGAGGPAVVFFADGPNALEHHDPIFNRLSQWTRVVVVDPPGFGFSTPKPNFDFTVGAFADGYAELLTSLGGPFVLCPTCTNVYPSALIAAQRPELVSHLILMQALDWDQEKMWTGKIVDPDGDLAKPFIGQKLNYRTRTTAPATWYPNALGAQDLAETFLKQSCECFAHGGNFCLASLIQNWFGPGVDSPSFLTFVQPALAVWGMNDRSHRRSDKRSLLNIAPHARYVEREGVGHFPEIEDPLWFEALLKDFLRDGG</sequence>
<evidence type="ECO:0000313" key="2">
    <source>
        <dbReference type="EMBL" id="MBB5054049.1"/>
    </source>
</evidence>
<comment type="caution">
    <text evidence="2">The sequence shown here is derived from an EMBL/GenBank/DDBJ whole genome shotgun (WGS) entry which is preliminary data.</text>
</comment>
<dbReference type="PRINTS" id="PR00111">
    <property type="entry name" value="ABHYDROLASE"/>
</dbReference>